<reference evidence="1" key="1">
    <citation type="journal article" date="2020" name="Nature">
        <title>Giant virus diversity and host interactions through global metagenomics.</title>
        <authorList>
            <person name="Schulz F."/>
            <person name="Roux S."/>
            <person name="Paez-Espino D."/>
            <person name="Jungbluth S."/>
            <person name="Walsh D.A."/>
            <person name="Denef V.J."/>
            <person name="McMahon K.D."/>
            <person name="Konstantinidis K.T."/>
            <person name="Eloe-Fadrosh E.A."/>
            <person name="Kyrpides N.C."/>
            <person name="Woyke T."/>
        </authorList>
    </citation>
    <scope>NUCLEOTIDE SEQUENCE</scope>
    <source>
        <strain evidence="1">GVMAG-M-3300025880-75</strain>
    </source>
</reference>
<organism evidence="1">
    <name type="scientific">viral metagenome</name>
    <dbReference type="NCBI Taxonomy" id="1070528"/>
    <lineage>
        <taxon>unclassified sequences</taxon>
        <taxon>metagenomes</taxon>
        <taxon>organismal metagenomes</taxon>
    </lineage>
</organism>
<proteinExistence type="predicted"/>
<name>A0A6C0J9B8_9ZZZZ</name>
<protein>
    <submittedName>
        <fullName evidence="1">Uncharacterized protein</fullName>
    </submittedName>
</protein>
<evidence type="ECO:0000313" key="1">
    <source>
        <dbReference type="EMBL" id="QHU02375.1"/>
    </source>
</evidence>
<sequence length="131" mass="15613">MSSKNLSFSLIESNTEQKTSGEVTYDTLVSLVNAQTKNITNEYHVDDFTLDDYIARELDYKENYTKKKLEVIADYYDISKRKKNKEELIAEIVIFEKEPMNYDMTQKRKTLWFYMEEINNDSFLSKFLILD</sequence>
<dbReference type="AlphaFoldDB" id="A0A6C0J9B8"/>
<dbReference type="EMBL" id="MN740356">
    <property type="protein sequence ID" value="QHU02375.1"/>
    <property type="molecule type" value="Genomic_DNA"/>
</dbReference>
<accession>A0A6C0J9B8</accession>